<evidence type="ECO:0000313" key="2">
    <source>
        <dbReference type="Proteomes" id="UP001482513"/>
    </source>
</evidence>
<organism evidence="1 2">
    <name type="scientific">Leptolyngbya subtilissima DQ-A4</name>
    <dbReference type="NCBI Taxonomy" id="2933933"/>
    <lineage>
        <taxon>Bacteria</taxon>
        <taxon>Bacillati</taxon>
        <taxon>Cyanobacteriota</taxon>
        <taxon>Cyanophyceae</taxon>
        <taxon>Leptolyngbyales</taxon>
        <taxon>Leptolyngbyaceae</taxon>
        <taxon>Leptolyngbya group</taxon>
        <taxon>Leptolyngbya</taxon>
    </lineage>
</organism>
<gene>
    <name evidence="1" type="ORF">NC992_03400</name>
</gene>
<dbReference type="Proteomes" id="UP001482513">
    <property type="component" value="Unassembled WGS sequence"/>
</dbReference>
<sequence>MTESDWGYKSNWERLLAHCCRISVKTVRTWGTAPDFEKCPEAYRERLAQIDVLKQAEQVLRKHQLHQDYLDTLE</sequence>
<keyword evidence="2" id="KW-1185">Reference proteome</keyword>
<protein>
    <submittedName>
        <fullName evidence="1">Uncharacterized protein</fullName>
    </submittedName>
</protein>
<dbReference type="RefSeq" id="WP_190699396.1">
    <property type="nucleotide sequence ID" value="NZ_JAMPKX010000001.1"/>
</dbReference>
<dbReference type="EMBL" id="JAMPKX010000001">
    <property type="protein sequence ID" value="MEP0945910.1"/>
    <property type="molecule type" value="Genomic_DNA"/>
</dbReference>
<proteinExistence type="predicted"/>
<name>A0ABV0JZE8_9CYAN</name>
<evidence type="ECO:0000313" key="1">
    <source>
        <dbReference type="EMBL" id="MEP0945910.1"/>
    </source>
</evidence>
<comment type="caution">
    <text evidence="1">The sequence shown here is derived from an EMBL/GenBank/DDBJ whole genome shotgun (WGS) entry which is preliminary data.</text>
</comment>
<accession>A0ABV0JZE8</accession>
<reference evidence="1 2" key="1">
    <citation type="submission" date="2022-04" db="EMBL/GenBank/DDBJ databases">
        <title>Positive selection, recombination, and allopatry shape intraspecific diversity of widespread and dominant cyanobacteria.</title>
        <authorList>
            <person name="Wei J."/>
            <person name="Shu W."/>
            <person name="Hu C."/>
        </authorList>
    </citation>
    <scope>NUCLEOTIDE SEQUENCE [LARGE SCALE GENOMIC DNA]</scope>
    <source>
        <strain evidence="1 2">DQ-A4</strain>
    </source>
</reference>